<feature type="non-terminal residue" evidence="2">
    <location>
        <position position="1"/>
    </location>
</feature>
<feature type="region of interest" description="Disordered" evidence="1">
    <location>
        <begin position="1"/>
        <end position="54"/>
    </location>
</feature>
<dbReference type="EMBL" id="QJKJ01004558">
    <property type="protein sequence ID" value="RDX93672.1"/>
    <property type="molecule type" value="Genomic_DNA"/>
</dbReference>
<name>A0A371GSZ2_MUCPR</name>
<dbReference type="AlphaFoldDB" id="A0A371GSZ2"/>
<feature type="compositionally biased region" description="Pro residues" evidence="1">
    <location>
        <begin position="1"/>
        <end position="12"/>
    </location>
</feature>
<proteinExistence type="predicted"/>
<evidence type="ECO:0000256" key="1">
    <source>
        <dbReference type="SAM" id="MobiDB-lite"/>
    </source>
</evidence>
<keyword evidence="3" id="KW-1185">Reference proteome</keyword>
<comment type="caution">
    <text evidence="2">The sequence shown here is derived from an EMBL/GenBank/DDBJ whole genome shotgun (WGS) entry which is preliminary data.</text>
</comment>
<gene>
    <name evidence="2" type="ORF">CR513_24038</name>
</gene>
<organism evidence="2 3">
    <name type="scientific">Mucuna pruriens</name>
    <name type="common">Velvet bean</name>
    <name type="synonym">Dolichos pruriens</name>
    <dbReference type="NCBI Taxonomy" id="157652"/>
    <lineage>
        <taxon>Eukaryota</taxon>
        <taxon>Viridiplantae</taxon>
        <taxon>Streptophyta</taxon>
        <taxon>Embryophyta</taxon>
        <taxon>Tracheophyta</taxon>
        <taxon>Spermatophyta</taxon>
        <taxon>Magnoliopsida</taxon>
        <taxon>eudicotyledons</taxon>
        <taxon>Gunneridae</taxon>
        <taxon>Pentapetalae</taxon>
        <taxon>rosids</taxon>
        <taxon>fabids</taxon>
        <taxon>Fabales</taxon>
        <taxon>Fabaceae</taxon>
        <taxon>Papilionoideae</taxon>
        <taxon>50 kb inversion clade</taxon>
        <taxon>NPAAA clade</taxon>
        <taxon>indigoferoid/millettioid clade</taxon>
        <taxon>Phaseoleae</taxon>
        <taxon>Mucuna</taxon>
    </lineage>
</organism>
<accession>A0A371GSZ2</accession>
<dbReference type="Proteomes" id="UP000257109">
    <property type="component" value="Unassembled WGS sequence"/>
</dbReference>
<evidence type="ECO:0000313" key="3">
    <source>
        <dbReference type="Proteomes" id="UP000257109"/>
    </source>
</evidence>
<evidence type="ECO:0000313" key="2">
    <source>
        <dbReference type="EMBL" id="RDX93672.1"/>
    </source>
</evidence>
<protein>
    <submittedName>
        <fullName evidence="2">Uncharacterized protein</fullName>
    </submittedName>
</protein>
<sequence length="104" mass="9393">MGPGGPGGPGPGGPGWGPGAGGPGGAGWGPGPGGPGWGPGPGGPGWGPGPGGPGFFGPGAFFGGFADACTACAVVGCYEIVSVVHAAQAQGCQVLSDHGLICTL</sequence>
<feature type="compositionally biased region" description="Gly residues" evidence="1">
    <location>
        <begin position="13"/>
        <end position="54"/>
    </location>
</feature>
<reference evidence="2" key="1">
    <citation type="submission" date="2018-05" db="EMBL/GenBank/DDBJ databases">
        <title>Draft genome of Mucuna pruriens seed.</title>
        <authorList>
            <person name="Nnadi N.E."/>
            <person name="Vos R."/>
            <person name="Hasami M.H."/>
            <person name="Devisetty U.K."/>
            <person name="Aguiy J.C."/>
        </authorList>
    </citation>
    <scope>NUCLEOTIDE SEQUENCE [LARGE SCALE GENOMIC DNA]</scope>
    <source>
        <strain evidence="2">JCA_2017</strain>
    </source>
</reference>